<evidence type="ECO:0000256" key="1">
    <source>
        <dbReference type="ARBA" id="ARBA00022490"/>
    </source>
</evidence>
<protein>
    <submittedName>
        <fullName evidence="5">Segregation and condensation protein B</fullName>
    </submittedName>
</protein>
<evidence type="ECO:0000256" key="3">
    <source>
        <dbReference type="ARBA" id="ARBA00022829"/>
    </source>
</evidence>
<dbReference type="GO" id="GO:0051304">
    <property type="term" value="P:chromosome separation"/>
    <property type="evidence" value="ECO:0007669"/>
    <property type="project" value="InterPro"/>
</dbReference>
<dbReference type="Pfam" id="PF04079">
    <property type="entry name" value="SMC_ScpB"/>
    <property type="match status" value="1"/>
</dbReference>
<dbReference type="InterPro" id="IPR036388">
    <property type="entry name" value="WH-like_DNA-bd_sf"/>
</dbReference>
<dbReference type="PANTHER" id="PTHR34298:SF2">
    <property type="entry name" value="SEGREGATION AND CONDENSATION PROTEIN B"/>
    <property type="match status" value="1"/>
</dbReference>
<keyword evidence="3" id="KW-0159">Chromosome partition</keyword>
<dbReference type="GO" id="GO:0051301">
    <property type="term" value="P:cell division"/>
    <property type="evidence" value="ECO:0007669"/>
    <property type="project" value="UniProtKB-KW"/>
</dbReference>
<evidence type="ECO:0000256" key="2">
    <source>
        <dbReference type="ARBA" id="ARBA00022618"/>
    </source>
</evidence>
<dbReference type="Proteomes" id="UP000033977">
    <property type="component" value="Unassembled WGS sequence"/>
</dbReference>
<name>A0A0G1ICZ9_9BACT</name>
<proteinExistence type="predicted"/>
<dbReference type="SUPFAM" id="SSF46785">
    <property type="entry name" value="Winged helix' DNA-binding domain"/>
    <property type="match status" value="2"/>
</dbReference>
<keyword evidence="1" id="KW-0963">Cytoplasm</keyword>
<dbReference type="InterPro" id="IPR036390">
    <property type="entry name" value="WH_DNA-bd_sf"/>
</dbReference>
<sequence>MNKKNYLVILSLKKTAMNDLAKKIEALLFVSGEGMSIPRLSALIKKSDSEIKSAIEELECHLADEHFITILRDGDKVSLVSAKEVSELVENFAKDEFAGELTRAALEALTIIAYKGPVKRVDIDYIRGVNSSFMIRNLMMRGLIERIRDQKDSRAYLYRVSPDFLKFFGLSSIADLPEYGVYASRLEEFIKEGEKIAAGEEK</sequence>
<accession>A0A0G1ICZ9</accession>
<gene>
    <name evidence="5" type="ORF">UW49_C0006G0014</name>
</gene>
<dbReference type="EMBL" id="LCIN01000006">
    <property type="protein sequence ID" value="KKT57261.1"/>
    <property type="molecule type" value="Genomic_DNA"/>
</dbReference>
<evidence type="ECO:0000313" key="5">
    <source>
        <dbReference type="EMBL" id="KKT57261.1"/>
    </source>
</evidence>
<dbReference type="NCBIfam" id="TIGR00281">
    <property type="entry name" value="SMC-Scp complex subunit ScpB"/>
    <property type="match status" value="1"/>
</dbReference>
<dbReference type="InterPro" id="IPR005234">
    <property type="entry name" value="ScpB_csome_segregation"/>
</dbReference>
<reference evidence="5 6" key="1">
    <citation type="journal article" date="2015" name="Nature">
        <title>rRNA introns, odd ribosomes, and small enigmatic genomes across a large radiation of phyla.</title>
        <authorList>
            <person name="Brown C.T."/>
            <person name="Hug L.A."/>
            <person name="Thomas B.C."/>
            <person name="Sharon I."/>
            <person name="Castelle C.J."/>
            <person name="Singh A."/>
            <person name="Wilkins M.J."/>
            <person name="Williams K.H."/>
            <person name="Banfield J.F."/>
        </authorList>
    </citation>
    <scope>NUCLEOTIDE SEQUENCE [LARGE SCALE GENOMIC DNA]</scope>
</reference>
<dbReference type="PIRSF" id="PIRSF019345">
    <property type="entry name" value="ScpB"/>
    <property type="match status" value="1"/>
</dbReference>
<organism evidence="5 6">
    <name type="scientific">Candidatus Giovannonibacteria bacterium GW2011_GWB1_44_23</name>
    <dbReference type="NCBI Taxonomy" id="1618652"/>
    <lineage>
        <taxon>Bacteria</taxon>
        <taxon>Candidatus Giovannoniibacteriota</taxon>
    </lineage>
</organism>
<keyword evidence="4" id="KW-0131">Cell cycle</keyword>
<dbReference type="AlphaFoldDB" id="A0A0G1ICZ9"/>
<dbReference type="Gene3D" id="1.10.10.10">
    <property type="entry name" value="Winged helix-like DNA-binding domain superfamily/Winged helix DNA-binding domain"/>
    <property type="match status" value="2"/>
</dbReference>
<comment type="caution">
    <text evidence="5">The sequence shown here is derived from an EMBL/GenBank/DDBJ whole genome shotgun (WGS) entry which is preliminary data.</text>
</comment>
<evidence type="ECO:0000313" key="6">
    <source>
        <dbReference type="Proteomes" id="UP000033977"/>
    </source>
</evidence>
<dbReference type="PANTHER" id="PTHR34298">
    <property type="entry name" value="SEGREGATION AND CONDENSATION PROTEIN B"/>
    <property type="match status" value="1"/>
</dbReference>
<evidence type="ECO:0000256" key="4">
    <source>
        <dbReference type="ARBA" id="ARBA00023306"/>
    </source>
</evidence>
<keyword evidence="2" id="KW-0132">Cell division</keyword>